<feature type="compositionally biased region" description="Polar residues" evidence="9">
    <location>
        <begin position="119"/>
        <end position="130"/>
    </location>
</feature>
<dbReference type="RefSeq" id="XP_009851207.1">
    <property type="nucleotide sequence ID" value="XM_009852905.1"/>
</dbReference>
<evidence type="ECO:0000313" key="12">
    <source>
        <dbReference type="Proteomes" id="UP000008065"/>
    </source>
</evidence>
<sequence>MHVAVLESHEMERGIQEPPGNETDHYCFQGQMLGAVDTDRLTAAYKTLTHPDAVWQALAEEPAALVGIPTAYPRRRSKVPALRTNCTIDRYGEHSDAGWLRTSARVRNSPASVPFPTDGEQNQHQESSSSRTLAMTVDAVDYKALPKIELHAHLSGSISRQCLHEVWLKKKENGETDLQDPLIEMPLGKHDYDLKTFFPLFSSYIYHLVSDVWALRYTTLSVLSDFASDGVVYLELRTTPRAMPHAGLTKAQYVSTILSAIAEFESTTTSALKTKLILSVDRRNTLPEAYEVLALCRQFSGQGGVVGIDLCGDPAKGPIDIFTPVFEEAGRTIPGLGITLHFAEAEASGTEEELLTLLSWKPDRIGHVIHLNERIREKVKRRGGMGLELCLSCNVHAGMVCGGFESHHFGEWWKVEETVVVLSTDDVGVFGSPLSNEYALVAKHFGLTRADICSLVRRGIDVLFGGDEEKERLRALMWSA</sequence>
<dbReference type="GO" id="GO:0046872">
    <property type="term" value="F:metal ion binding"/>
    <property type="evidence" value="ECO:0007669"/>
    <property type="project" value="UniProtKB-KW"/>
</dbReference>
<dbReference type="GO" id="GO:0046103">
    <property type="term" value="P:inosine biosynthetic process"/>
    <property type="evidence" value="ECO:0007669"/>
    <property type="project" value="TreeGrafter"/>
</dbReference>
<dbReference type="CDD" id="cd00443">
    <property type="entry name" value="ADA_AMPD"/>
    <property type="match status" value="1"/>
</dbReference>
<organism evidence="11 12">
    <name type="scientific">Neurospora tetrasperma (strain FGSC 2508 / ATCC MYA-4615 / P0657)</name>
    <dbReference type="NCBI Taxonomy" id="510951"/>
    <lineage>
        <taxon>Eukaryota</taxon>
        <taxon>Fungi</taxon>
        <taxon>Dikarya</taxon>
        <taxon>Ascomycota</taxon>
        <taxon>Pezizomycotina</taxon>
        <taxon>Sordariomycetes</taxon>
        <taxon>Sordariomycetidae</taxon>
        <taxon>Sordariales</taxon>
        <taxon>Sordariaceae</taxon>
        <taxon>Neurospora</taxon>
    </lineage>
</organism>
<dbReference type="HOGENOM" id="CLU_039228_3_1_1"/>
<name>F8MJW2_NEUT8</name>
<dbReference type="Gene3D" id="3.20.20.140">
    <property type="entry name" value="Metal-dependent hydrolases"/>
    <property type="match status" value="1"/>
</dbReference>
<proteinExistence type="inferred from homology"/>
<dbReference type="FunFam" id="3.20.20.140:FF:000033">
    <property type="entry name" value="Adenosine deaminase-like protein"/>
    <property type="match status" value="1"/>
</dbReference>
<evidence type="ECO:0000256" key="8">
    <source>
        <dbReference type="ARBA" id="ARBA00048787"/>
    </source>
</evidence>
<feature type="domain" description="Adenosine deaminase" evidence="10">
    <location>
        <begin position="146"/>
        <end position="474"/>
    </location>
</feature>
<reference evidence="12" key="1">
    <citation type="journal article" date="2011" name="Genetics">
        <title>Massive changes in genome architecture accompany the transition to self-fertility in the filamentous fungus Neurospora tetrasperma.</title>
        <authorList>
            <person name="Ellison C.E."/>
            <person name="Stajich J.E."/>
            <person name="Jacobson D.J."/>
            <person name="Natvig D.O."/>
            <person name="Lapidus A."/>
            <person name="Foster B."/>
            <person name="Aerts A."/>
            <person name="Riley R."/>
            <person name="Lindquist E.A."/>
            <person name="Grigoriev I.V."/>
            <person name="Taylor J.W."/>
        </authorList>
    </citation>
    <scope>NUCLEOTIDE SEQUENCE [LARGE SCALE GENOMIC DNA]</scope>
    <source>
        <strain evidence="12">FGSC 2508 / P0657</strain>
    </source>
</reference>
<evidence type="ECO:0000256" key="7">
    <source>
        <dbReference type="ARBA" id="ARBA00023080"/>
    </source>
</evidence>
<dbReference type="PANTHER" id="PTHR11409">
    <property type="entry name" value="ADENOSINE DEAMINASE"/>
    <property type="match status" value="1"/>
</dbReference>
<evidence type="ECO:0000256" key="1">
    <source>
        <dbReference type="ARBA" id="ARBA00001947"/>
    </source>
</evidence>
<dbReference type="KEGG" id="nte:NEUTE1DRAFT122435"/>
<gene>
    <name evidence="11" type="ORF">NEUTE1DRAFT_122435</name>
</gene>
<evidence type="ECO:0000256" key="6">
    <source>
        <dbReference type="ARBA" id="ARBA00022833"/>
    </source>
</evidence>
<dbReference type="EMBL" id="GL891304">
    <property type="protein sequence ID" value="EGO58149.1"/>
    <property type="molecule type" value="Genomic_DNA"/>
</dbReference>
<evidence type="ECO:0000256" key="9">
    <source>
        <dbReference type="SAM" id="MobiDB-lite"/>
    </source>
</evidence>
<evidence type="ECO:0000313" key="11">
    <source>
        <dbReference type="EMBL" id="EGO58149.1"/>
    </source>
</evidence>
<dbReference type="GO" id="GO:0004000">
    <property type="term" value="F:adenosine deaminase activity"/>
    <property type="evidence" value="ECO:0007669"/>
    <property type="project" value="TreeGrafter"/>
</dbReference>
<keyword evidence="4" id="KW-0479">Metal-binding</keyword>
<keyword evidence="6" id="KW-0862">Zinc</keyword>
<evidence type="ECO:0000256" key="3">
    <source>
        <dbReference type="ARBA" id="ARBA00011245"/>
    </source>
</evidence>
<dbReference type="GeneID" id="20824300"/>
<dbReference type="Pfam" id="PF00962">
    <property type="entry name" value="A_deaminase"/>
    <property type="match status" value="1"/>
</dbReference>
<dbReference type="AlphaFoldDB" id="F8MJW2"/>
<comment type="catalytic activity">
    <reaction evidence="8">
        <text>N(6)-methyl-AMP + H2O + H(+) = IMP + methylamine</text>
        <dbReference type="Rhea" id="RHEA:16001"/>
        <dbReference type="ChEBI" id="CHEBI:15377"/>
        <dbReference type="ChEBI" id="CHEBI:15378"/>
        <dbReference type="ChEBI" id="CHEBI:58053"/>
        <dbReference type="ChEBI" id="CHEBI:59338"/>
        <dbReference type="ChEBI" id="CHEBI:144842"/>
    </reaction>
    <physiologicalReaction direction="left-to-right" evidence="8">
        <dbReference type="Rhea" id="RHEA:16002"/>
    </physiologicalReaction>
</comment>
<dbReference type="SUPFAM" id="SSF51556">
    <property type="entry name" value="Metallo-dependent hydrolases"/>
    <property type="match status" value="1"/>
</dbReference>
<dbReference type="GO" id="GO:0009117">
    <property type="term" value="P:nucleotide metabolic process"/>
    <property type="evidence" value="ECO:0007669"/>
    <property type="project" value="UniProtKB-KW"/>
</dbReference>
<keyword evidence="12" id="KW-1185">Reference proteome</keyword>
<dbReference type="InterPro" id="IPR006330">
    <property type="entry name" value="Ado/ade_deaminase"/>
</dbReference>
<feature type="region of interest" description="Disordered" evidence="9">
    <location>
        <begin position="1"/>
        <end position="20"/>
    </location>
</feature>
<dbReference type="Proteomes" id="UP000008065">
    <property type="component" value="Unassembled WGS sequence"/>
</dbReference>
<dbReference type="InterPro" id="IPR001365">
    <property type="entry name" value="A_deaminase_dom"/>
</dbReference>
<comment type="subunit">
    <text evidence="3">Monomer.</text>
</comment>
<keyword evidence="7" id="KW-0546">Nucleotide metabolism</keyword>
<evidence type="ECO:0000256" key="2">
    <source>
        <dbReference type="ARBA" id="ARBA00006676"/>
    </source>
</evidence>
<comment type="cofactor">
    <cofactor evidence="1">
        <name>Zn(2+)</name>
        <dbReference type="ChEBI" id="CHEBI:29105"/>
    </cofactor>
</comment>
<evidence type="ECO:0000256" key="4">
    <source>
        <dbReference type="ARBA" id="ARBA00022723"/>
    </source>
</evidence>
<dbReference type="VEuPathDB" id="FungiDB:NEUTE1DRAFT_122435"/>
<dbReference type="PANTHER" id="PTHR11409:SF42">
    <property type="entry name" value="ADENOSINE DEAMINASE-LIKE PROTEIN"/>
    <property type="match status" value="1"/>
</dbReference>
<comment type="similarity">
    <text evidence="2">Belongs to the metallo-dependent hydrolases superfamily. Adenosine and AMP deaminases family.</text>
</comment>
<keyword evidence="5" id="KW-0378">Hydrolase</keyword>
<dbReference type="GO" id="GO:0006154">
    <property type="term" value="P:adenosine catabolic process"/>
    <property type="evidence" value="ECO:0007669"/>
    <property type="project" value="TreeGrafter"/>
</dbReference>
<evidence type="ECO:0000256" key="5">
    <source>
        <dbReference type="ARBA" id="ARBA00022801"/>
    </source>
</evidence>
<dbReference type="InterPro" id="IPR032466">
    <property type="entry name" value="Metal_Hydrolase"/>
</dbReference>
<accession>F8MJW2</accession>
<dbReference type="OrthoDB" id="272271at2759"/>
<feature type="region of interest" description="Disordered" evidence="9">
    <location>
        <begin position="109"/>
        <end position="130"/>
    </location>
</feature>
<protein>
    <recommendedName>
        <fullName evidence="10">Adenosine deaminase domain-containing protein</fullName>
    </recommendedName>
</protein>
<evidence type="ECO:0000259" key="10">
    <source>
        <dbReference type="Pfam" id="PF00962"/>
    </source>
</evidence>